<evidence type="ECO:0000313" key="1">
    <source>
        <dbReference type="EMBL" id="SNZ21312.1"/>
    </source>
</evidence>
<dbReference type="AlphaFoldDB" id="A0A285PHV4"/>
<evidence type="ECO:0000313" key="2">
    <source>
        <dbReference type="Proteomes" id="UP000219439"/>
    </source>
</evidence>
<evidence type="ECO:0008006" key="3">
    <source>
        <dbReference type="Google" id="ProtNLM"/>
    </source>
</evidence>
<reference evidence="1 2" key="1">
    <citation type="submission" date="2017-09" db="EMBL/GenBank/DDBJ databases">
        <authorList>
            <person name="Ehlers B."/>
            <person name="Leendertz F.H."/>
        </authorList>
    </citation>
    <scope>NUCLEOTIDE SEQUENCE [LARGE SCALE GENOMIC DNA]</scope>
    <source>
        <strain evidence="1 2">DSM 18289</strain>
    </source>
</reference>
<dbReference type="RefSeq" id="WP_097155685.1">
    <property type="nucleotide sequence ID" value="NZ_OBEL01000007.1"/>
</dbReference>
<gene>
    <name evidence="1" type="ORF">SAMN06265368_4429</name>
</gene>
<name>A0A285PHV4_9HYPH</name>
<accession>A0A285PHV4</accession>
<sequence length="136" mass="15371">MPENEYQLVDEKNLAAIKANVEVVKTVLAENLEVRLDLDEQSIEWLDGYVERNREFWEPEVKQQHTSILGSFLGEAIVKNYGGQWAYSEGSLGIDFGNDTFAFPFNKVAKHIENGAEDSIFSFYKTTSMVANGSIK</sequence>
<keyword evidence="2" id="KW-1185">Reference proteome</keyword>
<proteinExistence type="predicted"/>
<dbReference type="OrthoDB" id="7933343at2"/>
<organism evidence="1 2">
    <name type="scientific">Cohaesibacter gelatinilyticus</name>
    <dbReference type="NCBI Taxonomy" id="372072"/>
    <lineage>
        <taxon>Bacteria</taxon>
        <taxon>Pseudomonadati</taxon>
        <taxon>Pseudomonadota</taxon>
        <taxon>Alphaproteobacteria</taxon>
        <taxon>Hyphomicrobiales</taxon>
        <taxon>Cohaesibacteraceae</taxon>
    </lineage>
</organism>
<dbReference type="Proteomes" id="UP000219439">
    <property type="component" value="Unassembled WGS sequence"/>
</dbReference>
<dbReference type="EMBL" id="OBEL01000007">
    <property type="protein sequence ID" value="SNZ21312.1"/>
    <property type="molecule type" value="Genomic_DNA"/>
</dbReference>
<protein>
    <recommendedName>
        <fullName evidence="3">DUF3806 domain-containing protein</fullName>
    </recommendedName>
</protein>